<dbReference type="Gene3D" id="3.40.50.300">
    <property type="entry name" value="P-loop containing nucleotide triphosphate hydrolases"/>
    <property type="match status" value="1"/>
</dbReference>
<dbReference type="PROSITE" id="PS50893">
    <property type="entry name" value="ABC_TRANSPORTER_2"/>
    <property type="match status" value="1"/>
</dbReference>
<keyword evidence="1" id="KW-0813">Transport</keyword>
<accession>A0A1I2GJL1</accession>
<dbReference type="Pfam" id="PF00005">
    <property type="entry name" value="ABC_tran"/>
    <property type="match status" value="1"/>
</dbReference>
<proteinExistence type="predicted"/>
<protein>
    <submittedName>
        <fullName evidence="5">ABC transporter</fullName>
    </submittedName>
</protein>
<dbReference type="STRING" id="285351.SAMN04488035_1758"/>
<dbReference type="InterPro" id="IPR027417">
    <property type="entry name" value="P-loop_NTPase"/>
</dbReference>
<keyword evidence="6" id="KW-1185">Reference proteome</keyword>
<dbReference type="SMART" id="SM00382">
    <property type="entry name" value="AAA"/>
    <property type="match status" value="1"/>
</dbReference>
<dbReference type="InterPro" id="IPR051782">
    <property type="entry name" value="ABC_Transporter_VariousFunc"/>
</dbReference>
<keyword evidence="2" id="KW-0547">Nucleotide-binding</keyword>
<dbReference type="GO" id="GO:0005524">
    <property type="term" value="F:ATP binding"/>
    <property type="evidence" value="ECO:0007669"/>
    <property type="project" value="UniProtKB-KW"/>
</dbReference>
<evidence type="ECO:0000313" key="6">
    <source>
        <dbReference type="Proteomes" id="UP000198520"/>
    </source>
</evidence>
<dbReference type="PANTHER" id="PTHR42939:SF1">
    <property type="entry name" value="ABC TRANSPORTER ATP-BINDING PROTEIN ALBC-RELATED"/>
    <property type="match status" value="1"/>
</dbReference>
<reference evidence="6" key="1">
    <citation type="submission" date="2016-10" db="EMBL/GenBank/DDBJ databases">
        <authorList>
            <person name="Varghese N."/>
            <person name="Submissions S."/>
        </authorList>
    </citation>
    <scope>NUCLEOTIDE SEQUENCE [LARGE SCALE GENOMIC DNA]</scope>
    <source>
        <strain evidence="6">DSM 19083</strain>
    </source>
</reference>
<evidence type="ECO:0000256" key="3">
    <source>
        <dbReference type="ARBA" id="ARBA00022840"/>
    </source>
</evidence>
<evidence type="ECO:0000256" key="1">
    <source>
        <dbReference type="ARBA" id="ARBA00022448"/>
    </source>
</evidence>
<name>A0A1I2GJL1_9MICO</name>
<dbReference type="InterPro" id="IPR003593">
    <property type="entry name" value="AAA+_ATPase"/>
</dbReference>
<evidence type="ECO:0000313" key="5">
    <source>
        <dbReference type="EMBL" id="SFF16811.1"/>
    </source>
</evidence>
<dbReference type="PANTHER" id="PTHR42939">
    <property type="entry name" value="ABC TRANSPORTER ATP-BINDING PROTEIN ALBC-RELATED"/>
    <property type="match status" value="1"/>
</dbReference>
<dbReference type="GO" id="GO:0016887">
    <property type="term" value="F:ATP hydrolysis activity"/>
    <property type="evidence" value="ECO:0007669"/>
    <property type="project" value="InterPro"/>
</dbReference>
<dbReference type="SUPFAM" id="SSF52540">
    <property type="entry name" value="P-loop containing nucleoside triphosphate hydrolases"/>
    <property type="match status" value="1"/>
</dbReference>
<gene>
    <name evidence="5" type="ORF">SAMN04488035_1758</name>
</gene>
<sequence>MVHGTVQVLGPVTVTVPTGTSLVVAGTNGSGKSTLLALVAGTLLPRTGSVETLGRPAHETRVTARERLSVLTGGFGAYRELTVRDHFRLMSAGWRLGAQAGTSDDAVVGDLLDRTELASVGDQLPHELSSGESQMLSLVSACFRPSDLLLVDEPEQRLDARWRAQAVELLRDARTSGRTLVVATHDPTFREALADVELVLEPRAR</sequence>
<dbReference type="InterPro" id="IPR003439">
    <property type="entry name" value="ABC_transporter-like_ATP-bd"/>
</dbReference>
<keyword evidence="3" id="KW-0067">ATP-binding</keyword>
<evidence type="ECO:0000259" key="4">
    <source>
        <dbReference type="PROSITE" id="PS50893"/>
    </source>
</evidence>
<evidence type="ECO:0000256" key="2">
    <source>
        <dbReference type="ARBA" id="ARBA00022741"/>
    </source>
</evidence>
<feature type="domain" description="ABC transporter" evidence="4">
    <location>
        <begin position="2"/>
        <end position="204"/>
    </location>
</feature>
<dbReference type="EMBL" id="FONZ01000003">
    <property type="protein sequence ID" value="SFF16811.1"/>
    <property type="molecule type" value="Genomic_DNA"/>
</dbReference>
<dbReference type="AlphaFoldDB" id="A0A1I2GJL1"/>
<dbReference type="Proteomes" id="UP000198520">
    <property type="component" value="Unassembled WGS sequence"/>
</dbReference>
<organism evidence="5 6">
    <name type="scientific">Flavimobilis marinus</name>
    <dbReference type="NCBI Taxonomy" id="285351"/>
    <lineage>
        <taxon>Bacteria</taxon>
        <taxon>Bacillati</taxon>
        <taxon>Actinomycetota</taxon>
        <taxon>Actinomycetes</taxon>
        <taxon>Micrococcales</taxon>
        <taxon>Jonesiaceae</taxon>
        <taxon>Flavimobilis</taxon>
    </lineage>
</organism>